<name>A0AAV5T7V3_9BILA</name>
<dbReference type="EMBL" id="BTSX01000004">
    <property type="protein sequence ID" value="GMS91662.1"/>
    <property type="molecule type" value="Genomic_DNA"/>
</dbReference>
<comment type="caution">
    <text evidence="2">The sequence shown here is derived from an EMBL/GenBank/DDBJ whole genome shotgun (WGS) entry which is preliminary data.</text>
</comment>
<gene>
    <name evidence="2" type="ORF">PENTCL1PPCAC_13837</name>
</gene>
<proteinExistence type="predicted"/>
<evidence type="ECO:0000313" key="3">
    <source>
        <dbReference type="Proteomes" id="UP001432027"/>
    </source>
</evidence>
<feature type="compositionally biased region" description="Basic and acidic residues" evidence="1">
    <location>
        <begin position="241"/>
        <end position="257"/>
    </location>
</feature>
<reference evidence="2" key="1">
    <citation type="submission" date="2023-10" db="EMBL/GenBank/DDBJ databases">
        <title>Genome assembly of Pristionchus species.</title>
        <authorList>
            <person name="Yoshida K."/>
            <person name="Sommer R.J."/>
        </authorList>
    </citation>
    <scope>NUCLEOTIDE SEQUENCE</scope>
    <source>
        <strain evidence="2">RS0144</strain>
    </source>
</reference>
<keyword evidence="3" id="KW-1185">Reference proteome</keyword>
<evidence type="ECO:0008006" key="4">
    <source>
        <dbReference type="Google" id="ProtNLM"/>
    </source>
</evidence>
<feature type="region of interest" description="Disordered" evidence="1">
    <location>
        <begin position="241"/>
        <end position="274"/>
    </location>
</feature>
<organism evidence="2 3">
    <name type="scientific">Pristionchus entomophagus</name>
    <dbReference type="NCBI Taxonomy" id="358040"/>
    <lineage>
        <taxon>Eukaryota</taxon>
        <taxon>Metazoa</taxon>
        <taxon>Ecdysozoa</taxon>
        <taxon>Nematoda</taxon>
        <taxon>Chromadorea</taxon>
        <taxon>Rhabditida</taxon>
        <taxon>Rhabditina</taxon>
        <taxon>Diplogasteromorpha</taxon>
        <taxon>Diplogasteroidea</taxon>
        <taxon>Neodiplogasteridae</taxon>
        <taxon>Pristionchus</taxon>
    </lineage>
</organism>
<dbReference type="AlphaFoldDB" id="A0AAV5T7V3"/>
<feature type="non-terminal residue" evidence="2">
    <location>
        <position position="321"/>
    </location>
</feature>
<protein>
    <recommendedName>
        <fullName evidence="4">C2H2-type domain-containing protein</fullName>
    </recommendedName>
</protein>
<evidence type="ECO:0000256" key="1">
    <source>
        <dbReference type="SAM" id="MobiDB-lite"/>
    </source>
</evidence>
<evidence type="ECO:0000313" key="2">
    <source>
        <dbReference type="EMBL" id="GMS91662.1"/>
    </source>
</evidence>
<feature type="non-terminal residue" evidence="2">
    <location>
        <position position="1"/>
    </location>
</feature>
<accession>A0AAV5T7V3</accession>
<sequence>EGTEEKSERGKNEDAIEKEQPLTGAILSSLTPQDIVEYRLKKRPCTECERIWEEYGVLMMSNSDMAIEISFRSHPIHPCVTLLNVVLECFKYSLVFDCCQAQDPIASRPVKFPTKEQLRKLEKELEAKIAVPLSRGYRHSYACVENYQVAMHSRIDEVKAIYEKFMEGCTKRDTEGRLFFCDICRLVLPTSRHFRLHLLSEGHDKKTGKAPLRQSDLYNPLCQMICFIDAVTLLKRRKLKKEEKKKERKEKKDENKEQQSSPAEKVKEEEIKEKKRMMRQEEPLVVIDCEDSPLEVNKKGFLVYRMGHPKALAAQKKEIKV</sequence>
<dbReference type="Proteomes" id="UP001432027">
    <property type="component" value="Unassembled WGS sequence"/>
</dbReference>
<feature type="compositionally biased region" description="Basic and acidic residues" evidence="1">
    <location>
        <begin position="264"/>
        <end position="274"/>
    </location>
</feature>